<dbReference type="EMBL" id="CP121694">
    <property type="protein sequence ID" value="WRO21616.1"/>
    <property type="molecule type" value="Genomic_DNA"/>
</dbReference>
<dbReference type="KEGG" id="dbc:MFMK1_001426"/>
<organism evidence="2 3">
    <name type="scientific">Metallumcola ferriviriculae</name>
    <dbReference type="NCBI Taxonomy" id="3039180"/>
    <lineage>
        <taxon>Bacteria</taxon>
        <taxon>Bacillati</taxon>
        <taxon>Bacillota</taxon>
        <taxon>Clostridia</taxon>
        <taxon>Neomoorellales</taxon>
        <taxon>Desulfitibacteraceae</taxon>
        <taxon>Metallumcola</taxon>
    </lineage>
</organism>
<accession>A0AAU0UN17</accession>
<evidence type="ECO:0000313" key="2">
    <source>
        <dbReference type="EMBL" id="WRO21616.1"/>
    </source>
</evidence>
<gene>
    <name evidence="2" type="ORF">MFMK1_001426</name>
</gene>
<dbReference type="Pfam" id="PF06133">
    <property type="entry name" value="Com_YlbF"/>
    <property type="match status" value="1"/>
</dbReference>
<evidence type="ECO:0000256" key="1">
    <source>
        <dbReference type="SAM" id="Coils"/>
    </source>
</evidence>
<dbReference type="AlphaFoldDB" id="A0AAU0UN17"/>
<keyword evidence="3" id="KW-1185">Reference proteome</keyword>
<sequence>MNIISLDTKAKEFAQAVKETEEYSNLNAAQARIKLDPVAQELINELEESQRRIQEGQAQGQQVNSEVQSFQLLQQKAMANETLKRFFQAQQDFSKVMEEANQIITNELFGQISS</sequence>
<dbReference type="SUPFAM" id="SSF158622">
    <property type="entry name" value="YheA/YmcA-like"/>
    <property type="match status" value="1"/>
</dbReference>
<evidence type="ECO:0000313" key="3">
    <source>
        <dbReference type="Proteomes" id="UP001329915"/>
    </source>
</evidence>
<dbReference type="Proteomes" id="UP001329915">
    <property type="component" value="Chromosome"/>
</dbReference>
<protein>
    <submittedName>
        <fullName evidence="2">YlbF family regulator</fullName>
    </submittedName>
</protein>
<dbReference type="InterPro" id="IPR010368">
    <property type="entry name" value="Com_YlbF"/>
</dbReference>
<proteinExistence type="predicted"/>
<dbReference type="RefSeq" id="WP_366924449.1">
    <property type="nucleotide sequence ID" value="NZ_CP121694.1"/>
</dbReference>
<feature type="coiled-coil region" evidence="1">
    <location>
        <begin position="39"/>
        <end position="66"/>
    </location>
</feature>
<dbReference type="Gene3D" id="1.20.1500.10">
    <property type="entry name" value="YheA/YmcA-like"/>
    <property type="match status" value="1"/>
</dbReference>
<keyword evidence="1" id="KW-0175">Coiled coil</keyword>
<reference evidence="2 3" key="1">
    <citation type="submission" date="2023-04" db="EMBL/GenBank/DDBJ databases">
        <authorList>
            <person name="Hsu D."/>
        </authorList>
    </citation>
    <scope>NUCLEOTIDE SEQUENCE [LARGE SCALE GENOMIC DNA]</scope>
    <source>
        <strain evidence="2 3">MK1</strain>
    </source>
</reference>
<name>A0AAU0UN17_9FIRM</name>
<dbReference type="InterPro" id="IPR023378">
    <property type="entry name" value="YheA/YmcA-like_dom_sf"/>
</dbReference>